<reference evidence="2" key="1">
    <citation type="submission" date="2015-10" db="EMBL/GenBank/DDBJ databases">
        <authorList>
            <person name="Luecker S."/>
            <person name="Luecker S."/>
        </authorList>
    </citation>
    <scope>NUCLEOTIDE SEQUENCE [LARGE SCALE GENOMIC DNA]</scope>
</reference>
<protein>
    <submittedName>
        <fullName evidence="1">Putative Outer membrane channel</fullName>
    </submittedName>
</protein>
<dbReference type="AlphaFoldDB" id="A0A0S4LQL9"/>
<evidence type="ECO:0000313" key="1">
    <source>
        <dbReference type="EMBL" id="CUS39809.1"/>
    </source>
</evidence>
<dbReference type="Proteomes" id="UP000198736">
    <property type="component" value="Unassembled WGS sequence"/>
</dbReference>
<organism evidence="1 2">
    <name type="scientific">Candidatus Nitrospira nitrificans</name>
    <dbReference type="NCBI Taxonomy" id="1742973"/>
    <lineage>
        <taxon>Bacteria</taxon>
        <taxon>Pseudomonadati</taxon>
        <taxon>Nitrospirota</taxon>
        <taxon>Nitrospiria</taxon>
        <taxon>Nitrospirales</taxon>
        <taxon>Nitrospiraceae</taxon>
        <taxon>Nitrospira</taxon>
    </lineage>
</organism>
<dbReference type="OrthoDB" id="5390782at2"/>
<accession>A0A0S4LQL9</accession>
<dbReference type="RefSeq" id="WP_090902149.1">
    <property type="nucleotide sequence ID" value="NZ_CZPZ01000035.1"/>
</dbReference>
<gene>
    <name evidence="1" type="ORF">COMA2_80193</name>
</gene>
<evidence type="ECO:0000313" key="2">
    <source>
        <dbReference type="Proteomes" id="UP000198736"/>
    </source>
</evidence>
<dbReference type="EMBL" id="CZPZ01000035">
    <property type="protein sequence ID" value="CUS39809.1"/>
    <property type="molecule type" value="Genomic_DNA"/>
</dbReference>
<keyword evidence="2" id="KW-1185">Reference proteome</keyword>
<proteinExistence type="predicted"/>
<name>A0A0S4LQL9_9BACT</name>
<sequence>MSSRWSNPKILHALSRSVLWFALAVMIPGLSEAQPSAREPTPMEEPTPLAGGDFRTKLFGEEIHVAPRDRRSVTAASFGLQWIPDGPSQLELLPFGALYVWRNWDDDNRRFRGTVSGVVNDLSYSIGLRAYPNWTLLFTLNNFIAPLGRSENVEGQRIRETEIEWSYAFGGVGIGYRLPVRPFRQDSAVNLFVTYEPGFRWFKGTGHTSSQYGVPADTYEGRIHLKVRIDAMTRNLMELPHEGVTLGGDVIHGHRAKWSAWGGPPFDTPDFKKERTYLAFSGYLMAASGLPFVGSEKHRLVSSIHAGIGKDLDRFSAFRLPGRPTGYEWDAVSLPMIHGVAFNELFPRHYAIANVQYRYEALFFLYPYVEAGWAFVDRPRFTAEGRITQSTDSMPTVGVGVVSGAPWRSQIELNYTYNFGVFRDSEGSPAKGGHGMFLFWSKELGSNSRR</sequence>